<dbReference type="Proteomes" id="UP000501690">
    <property type="component" value="Linkage Group LG6"/>
</dbReference>
<proteinExistence type="predicted"/>
<evidence type="ECO:0000313" key="3">
    <source>
        <dbReference type="Proteomes" id="UP000501690"/>
    </source>
</evidence>
<reference evidence="2 3" key="1">
    <citation type="submission" date="2019-04" db="EMBL/GenBank/DDBJ databases">
        <title>An improved genome assembly and genetic linkage map for asparagus bean, Vigna unguiculata ssp. sesquipedialis.</title>
        <authorList>
            <person name="Xia Q."/>
            <person name="Zhang R."/>
            <person name="Dong Y."/>
        </authorList>
    </citation>
    <scope>NUCLEOTIDE SEQUENCE [LARGE SCALE GENOMIC DNA]</scope>
    <source>
        <tissue evidence="2">Leaf</tissue>
    </source>
</reference>
<gene>
    <name evidence="2" type="ORF">DEO72_LG6g391</name>
</gene>
<accession>A0A4D6M6A2</accession>
<evidence type="ECO:0000313" key="2">
    <source>
        <dbReference type="EMBL" id="QCD95696.1"/>
    </source>
</evidence>
<sequence length="160" mass="17226">MSNVGGATSKHKNRPRTMNKVNTGADKQNMGKPQGVPLLLHAAWASLHQASTHIITDANNSYSHCTYHVRHRRSRSSPECPLTSLATTEGVVGAAAASSSFPPVECAKCNNPIGESHRQRYPSQLEPPPASPKLLTLHVESGLATMPRHHAAVAHLHLKL</sequence>
<keyword evidence="3" id="KW-1185">Reference proteome</keyword>
<evidence type="ECO:0000256" key="1">
    <source>
        <dbReference type="SAM" id="MobiDB-lite"/>
    </source>
</evidence>
<dbReference type="AlphaFoldDB" id="A0A4D6M6A2"/>
<organism evidence="2 3">
    <name type="scientific">Vigna unguiculata</name>
    <name type="common">Cowpea</name>
    <dbReference type="NCBI Taxonomy" id="3917"/>
    <lineage>
        <taxon>Eukaryota</taxon>
        <taxon>Viridiplantae</taxon>
        <taxon>Streptophyta</taxon>
        <taxon>Embryophyta</taxon>
        <taxon>Tracheophyta</taxon>
        <taxon>Spermatophyta</taxon>
        <taxon>Magnoliopsida</taxon>
        <taxon>eudicotyledons</taxon>
        <taxon>Gunneridae</taxon>
        <taxon>Pentapetalae</taxon>
        <taxon>rosids</taxon>
        <taxon>fabids</taxon>
        <taxon>Fabales</taxon>
        <taxon>Fabaceae</taxon>
        <taxon>Papilionoideae</taxon>
        <taxon>50 kb inversion clade</taxon>
        <taxon>NPAAA clade</taxon>
        <taxon>indigoferoid/millettioid clade</taxon>
        <taxon>Phaseoleae</taxon>
        <taxon>Vigna</taxon>
    </lineage>
</organism>
<protein>
    <submittedName>
        <fullName evidence="2">Uncharacterized protein</fullName>
    </submittedName>
</protein>
<name>A0A4D6M6A2_VIGUN</name>
<feature type="region of interest" description="Disordered" evidence="1">
    <location>
        <begin position="1"/>
        <end position="33"/>
    </location>
</feature>
<dbReference type="EMBL" id="CP039350">
    <property type="protein sequence ID" value="QCD95696.1"/>
    <property type="molecule type" value="Genomic_DNA"/>
</dbReference>